<dbReference type="SMART" id="SM00304">
    <property type="entry name" value="HAMP"/>
    <property type="match status" value="1"/>
</dbReference>
<dbReference type="CDD" id="cd06225">
    <property type="entry name" value="HAMP"/>
    <property type="match status" value="1"/>
</dbReference>
<sequence length="629" mass="68615">MRLEKSSFLTLRRRTLLVIGATLVSLNGVLYAVSSTLLLGSSRQAEERDTRQVTQGALSVFTQNLDQFNARFSDWSDWDDAYRFVQDGNAEFVRSNLIDTQLATLRVNAIAFVNPSGKIVFGTGFDLQNGKKTPIPGALLKRLKVNDRLLQHTSPDSNFAGIIAASEGALMIASRPIITSERKGAIRGTLIIGRYLNADELGRLAKLIQTPLTLQVLSDGKMPQGFGASAHPDLDKADITIRAIDEKTITGAALLRDLYGDPALILQISSPREIYAQGKQAIRFLSLLIMVVGLVFGGVTLLLLEKLVLSRLTQLNQEVSHVGESSDLSLRVSVQGNDELANLGFTINTMLTALEQCAIDLQRSTVELKNAKEAAEEANWAKGQFLANMSHELRTPMNAIIGYSEMLQEDAIDSQQTNFVSDLQKISGAGKQLLALINDILDFSKLEAGRMDLYLESFDLVSLVQEVVSTLQPLVQKTGNTLIVECDHQIGTLYADLAKTRQNLYNLLSNAIKFTDRGTITLTVEKQERHSGSLLPVILFKVSDTGIGMTQDQIAQLFQAFVQADASTTRKYGGTGLGLAIAQKFCQMMGGAIAVESELGQGTTFTMQIPIQVDNQANHPAIEPIVAEN</sequence>
<evidence type="ECO:0000313" key="19">
    <source>
        <dbReference type="Proteomes" id="UP000238634"/>
    </source>
</evidence>
<dbReference type="Proteomes" id="UP000238634">
    <property type="component" value="Unassembled WGS sequence"/>
</dbReference>
<keyword evidence="8 18" id="KW-0418">Kinase</keyword>
<evidence type="ECO:0000256" key="12">
    <source>
        <dbReference type="ARBA" id="ARBA00023306"/>
    </source>
</evidence>
<evidence type="ECO:0000256" key="5">
    <source>
        <dbReference type="ARBA" id="ARBA00022553"/>
    </source>
</evidence>
<dbReference type="Gene3D" id="3.30.565.10">
    <property type="entry name" value="Histidine kinase-like ATPase, C-terminal domain"/>
    <property type="match status" value="1"/>
</dbReference>
<dbReference type="PROSITE" id="PS50885">
    <property type="entry name" value="HAMP"/>
    <property type="match status" value="1"/>
</dbReference>
<dbReference type="PANTHER" id="PTHR43047">
    <property type="entry name" value="TWO-COMPONENT HISTIDINE PROTEIN KINASE"/>
    <property type="match status" value="1"/>
</dbReference>
<dbReference type="InterPro" id="IPR036097">
    <property type="entry name" value="HisK_dim/P_sf"/>
</dbReference>
<evidence type="ECO:0000256" key="13">
    <source>
        <dbReference type="ARBA" id="ARBA00074306"/>
    </source>
</evidence>
<dbReference type="SUPFAM" id="SSF47384">
    <property type="entry name" value="Homodimeric domain of signal transducing histidine kinase"/>
    <property type="match status" value="1"/>
</dbReference>
<evidence type="ECO:0000313" key="18">
    <source>
        <dbReference type="EMBL" id="PSB16550.1"/>
    </source>
</evidence>
<evidence type="ECO:0000256" key="10">
    <source>
        <dbReference type="ARBA" id="ARBA00023012"/>
    </source>
</evidence>
<dbReference type="FunFam" id="3.30.565.10:FF:000010">
    <property type="entry name" value="Sensor histidine kinase RcsC"/>
    <property type="match status" value="1"/>
</dbReference>
<evidence type="ECO:0000256" key="6">
    <source>
        <dbReference type="ARBA" id="ARBA00022679"/>
    </source>
</evidence>
<keyword evidence="7" id="KW-0547">Nucleotide-binding</keyword>
<evidence type="ECO:0000256" key="15">
    <source>
        <dbReference type="SAM" id="Phobius"/>
    </source>
</evidence>
<dbReference type="Pfam" id="PF02518">
    <property type="entry name" value="HATPase_c"/>
    <property type="match status" value="1"/>
</dbReference>
<dbReference type="SMART" id="SM00387">
    <property type="entry name" value="HATPase_c"/>
    <property type="match status" value="1"/>
</dbReference>
<comment type="catalytic activity">
    <reaction evidence="1">
        <text>ATP + protein L-histidine = ADP + protein N-phospho-L-histidine.</text>
        <dbReference type="EC" id="2.7.13.3"/>
    </reaction>
</comment>
<evidence type="ECO:0000259" key="16">
    <source>
        <dbReference type="PROSITE" id="PS50109"/>
    </source>
</evidence>
<dbReference type="InterPro" id="IPR036890">
    <property type="entry name" value="HATPase_C_sf"/>
</dbReference>
<evidence type="ECO:0000256" key="11">
    <source>
        <dbReference type="ARBA" id="ARBA00023136"/>
    </source>
</evidence>
<dbReference type="InterPro" id="IPR003661">
    <property type="entry name" value="HisK_dim/P_dom"/>
</dbReference>
<comment type="subcellular location">
    <subcellularLocation>
        <location evidence="2">Membrane</location>
    </subcellularLocation>
</comment>
<dbReference type="InterPro" id="IPR005467">
    <property type="entry name" value="His_kinase_dom"/>
</dbReference>
<dbReference type="Gene3D" id="6.10.340.10">
    <property type="match status" value="1"/>
</dbReference>
<evidence type="ECO:0000256" key="3">
    <source>
        <dbReference type="ARBA" id="ARBA00006402"/>
    </source>
</evidence>
<reference evidence="18 19" key="2">
    <citation type="submission" date="2018-03" db="EMBL/GenBank/DDBJ databases">
        <title>The ancient ancestry and fast evolution of plastids.</title>
        <authorList>
            <person name="Moore K.R."/>
            <person name="Magnabosco C."/>
            <person name="Momper L."/>
            <person name="Gold D.A."/>
            <person name="Bosak T."/>
            <person name="Fournier G.P."/>
        </authorList>
    </citation>
    <scope>NUCLEOTIDE SEQUENCE [LARGE SCALE GENOMIC DNA]</scope>
    <source>
        <strain evidence="18 19">ULC007</strain>
    </source>
</reference>
<dbReference type="Pfam" id="PF00512">
    <property type="entry name" value="HisKA"/>
    <property type="match status" value="1"/>
</dbReference>
<feature type="transmembrane region" description="Helical" evidence="15">
    <location>
        <begin position="284"/>
        <end position="304"/>
    </location>
</feature>
<dbReference type="GO" id="GO:0009927">
    <property type="term" value="F:histidine phosphotransfer kinase activity"/>
    <property type="evidence" value="ECO:0007669"/>
    <property type="project" value="TreeGrafter"/>
</dbReference>
<feature type="domain" description="HAMP" evidence="17">
    <location>
        <begin position="306"/>
        <end position="359"/>
    </location>
</feature>
<dbReference type="EC" id="2.7.13.3" evidence="4"/>
<protein>
    <recommendedName>
        <fullName evidence="13">Circadian input-output histidine kinase CikA</fullName>
        <ecNumber evidence="4">2.7.13.3</ecNumber>
    </recommendedName>
</protein>
<dbReference type="FunFam" id="1.10.287.130:FF:000038">
    <property type="entry name" value="Sensory transduction histidine kinase"/>
    <property type="match status" value="1"/>
</dbReference>
<dbReference type="CDD" id="cd00082">
    <property type="entry name" value="HisKA"/>
    <property type="match status" value="1"/>
</dbReference>
<evidence type="ECO:0000259" key="17">
    <source>
        <dbReference type="PROSITE" id="PS50885"/>
    </source>
</evidence>
<evidence type="ECO:0000256" key="7">
    <source>
        <dbReference type="ARBA" id="ARBA00022741"/>
    </source>
</evidence>
<dbReference type="Pfam" id="PF00672">
    <property type="entry name" value="HAMP"/>
    <property type="match status" value="1"/>
</dbReference>
<evidence type="ECO:0000256" key="2">
    <source>
        <dbReference type="ARBA" id="ARBA00004370"/>
    </source>
</evidence>
<dbReference type="Gene3D" id="1.10.287.130">
    <property type="match status" value="1"/>
</dbReference>
<dbReference type="SUPFAM" id="SSF55874">
    <property type="entry name" value="ATPase domain of HSP90 chaperone/DNA topoisomerase II/histidine kinase"/>
    <property type="match status" value="1"/>
</dbReference>
<keyword evidence="5" id="KW-0597">Phosphoprotein</keyword>
<keyword evidence="12" id="KW-0131">Cell cycle</keyword>
<keyword evidence="6" id="KW-0808">Transferase</keyword>
<organism evidence="18 19">
    <name type="scientific">Phormidesmis priestleyi ULC007</name>
    <dbReference type="NCBI Taxonomy" id="1920490"/>
    <lineage>
        <taxon>Bacteria</taxon>
        <taxon>Bacillati</taxon>
        <taxon>Cyanobacteriota</taxon>
        <taxon>Cyanophyceae</taxon>
        <taxon>Leptolyngbyales</taxon>
        <taxon>Leptolyngbyaceae</taxon>
        <taxon>Phormidesmis</taxon>
    </lineage>
</organism>
<keyword evidence="15" id="KW-0812">Transmembrane</keyword>
<feature type="coiled-coil region" evidence="14">
    <location>
        <begin position="354"/>
        <end position="381"/>
    </location>
</feature>
<comment type="caution">
    <text evidence="18">The sequence shown here is derived from an EMBL/GenBank/DDBJ whole genome shotgun (WGS) entry which is preliminary data.</text>
</comment>
<gene>
    <name evidence="18" type="ORF">C7B65_21275</name>
</gene>
<keyword evidence="15" id="KW-1133">Transmembrane helix</keyword>
<dbReference type="RefSeq" id="WP_073074681.1">
    <property type="nucleotide sequence ID" value="NZ_MPPI01000043.1"/>
</dbReference>
<feature type="domain" description="Histidine kinase" evidence="16">
    <location>
        <begin position="388"/>
        <end position="613"/>
    </location>
</feature>
<keyword evidence="19" id="KW-1185">Reference proteome</keyword>
<dbReference type="OrthoDB" id="510512at2"/>
<evidence type="ECO:0000256" key="1">
    <source>
        <dbReference type="ARBA" id="ARBA00000085"/>
    </source>
</evidence>
<keyword evidence="9" id="KW-0067">ATP-binding</keyword>
<evidence type="ECO:0000256" key="8">
    <source>
        <dbReference type="ARBA" id="ARBA00022777"/>
    </source>
</evidence>
<dbReference type="PROSITE" id="PS50109">
    <property type="entry name" value="HIS_KIN"/>
    <property type="match status" value="1"/>
</dbReference>
<accession>A0A2T1D7T4</accession>
<keyword evidence="11 15" id="KW-0472">Membrane</keyword>
<dbReference type="InterPro" id="IPR004358">
    <property type="entry name" value="Sig_transdc_His_kin-like_C"/>
</dbReference>
<reference evidence="18 19" key="1">
    <citation type="submission" date="2018-02" db="EMBL/GenBank/DDBJ databases">
        <authorList>
            <person name="Cohen D.B."/>
            <person name="Kent A.D."/>
        </authorList>
    </citation>
    <scope>NUCLEOTIDE SEQUENCE [LARGE SCALE GENOMIC DNA]</scope>
    <source>
        <strain evidence="18 19">ULC007</strain>
    </source>
</reference>
<keyword evidence="10" id="KW-0902">Two-component regulatory system</keyword>
<dbReference type="GO" id="GO:0000155">
    <property type="term" value="F:phosphorelay sensor kinase activity"/>
    <property type="evidence" value="ECO:0007669"/>
    <property type="project" value="InterPro"/>
</dbReference>
<dbReference type="PANTHER" id="PTHR43047:SF72">
    <property type="entry name" value="OSMOSENSING HISTIDINE PROTEIN KINASE SLN1"/>
    <property type="match status" value="1"/>
</dbReference>
<dbReference type="EMBL" id="PVWG01000040">
    <property type="protein sequence ID" value="PSB16550.1"/>
    <property type="molecule type" value="Genomic_DNA"/>
</dbReference>
<dbReference type="GO" id="GO:0005524">
    <property type="term" value="F:ATP binding"/>
    <property type="evidence" value="ECO:0007669"/>
    <property type="project" value="UniProtKB-KW"/>
</dbReference>
<evidence type="ECO:0000256" key="4">
    <source>
        <dbReference type="ARBA" id="ARBA00012438"/>
    </source>
</evidence>
<comment type="similarity">
    <text evidence="3">In the N-terminal section; belongs to the phytochrome family.</text>
</comment>
<dbReference type="SMART" id="SM00388">
    <property type="entry name" value="HisKA"/>
    <property type="match status" value="1"/>
</dbReference>
<dbReference type="CDD" id="cd16922">
    <property type="entry name" value="HATPase_EvgS-ArcB-TorS-like"/>
    <property type="match status" value="1"/>
</dbReference>
<dbReference type="InterPro" id="IPR003594">
    <property type="entry name" value="HATPase_dom"/>
</dbReference>
<dbReference type="GO" id="GO:0005886">
    <property type="term" value="C:plasma membrane"/>
    <property type="evidence" value="ECO:0007669"/>
    <property type="project" value="TreeGrafter"/>
</dbReference>
<keyword evidence="14" id="KW-0175">Coiled coil</keyword>
<dbReference type="AlphaFoldDB" id="A0A2T1D7T4"/>
<proteinExistence type="inferred from homology"/>
<dbReference type="Pfam" id="PF05228">
    <property type="entry name" value="CHASE4"/>
    <property type="match status" value="1"/>
</dbReference>
<name>A0A2T1D7T4_9CYAN</name>
<evidence type="ECO:0000256" key="9">
    <source>
        <dbReference type="ARBA" id="ARBA00022840"/>
    </source>
</evidence>
<dbReference type="InterPro" id="IPR003660">
    <property type="entry name" value="HAMP_dom"/>
</dbReference>
<dbReference type="InterPro" id="IPR007892">
    <property type="entry name" value="CHASE4"/>
</dbReference>
<evidence type="ECO:0000256" key="14">
    <source>
        <dbReference type="SAM" id="Coils"/>
    </source>
</evidence>
<dbReference type="STRING" id="1920490.GCA_001895925_05339"/>
<dbReference type="PRINTS" id="PR00344">
    <property type="entry name" value="BCTRLSENSOR"/>
</dbReference>